<protein>
    <recommendedName>
        <fullName evidence="6">Transposase-associated domain-containing protein</fullName>
    </recommendedName>
</protein>
<evidence type="ECO:0000313" key="4">
    <source>
        <dbReference type="EMBL" id="PWA64853.1"/>
    </source>
</evidence>
<evidence type="ECO:0000256" key="1">
    <source>
        <dbReference type="SAM" id="MobiDB-lite"/>
    </source>
</evidence>
<evidence type="ECO:0000313" key="5">
    <source>
        <dbReference type="Proteomes" id="UP000245207"/>
    </source>
</evidence>
<feature type="domain" description="Transposase-associated" evidence="3">
    <location>
        <begin position="7"/>
        <end position="82"/>
    </location>
</feature>
<dbReference type="InterPro" id="IPR025312">
    <property type="entry name" value="DUF4216"/>
</dbReference>
<accession>A0A2U1MUB5</accession>
<dbReference type="PANTHER" id="PTHR48258:SF3">
    <property type="entry name" value="FK506-BINDING PROTEIN 4-LIKE ISOFORM X1"/>
    <property type="match status" value="1"/>
</dbReference>
<dbReference type="InterPro" id="IPR029480">
    <property type="entry name" value="Transpos_assoc"/>
</dbReference>
<dbReference type="AlphaFoldDB" id="A0A2U1MUB5"/>
<reference evidence="4 5" key="1">
    <citation type="journal article" date="2018" name="Mol. Plant">
        <title>The genome of Artemisia annua provides insight into the evolution of Asteraceae family and artemisinin biosynthesis.</title>
        <authorList>
            <person name="Shen Q."/>
            <person name="Zhang L."/>
            <person name="Liao Z."/>
            <person name="Wang S."/>
            <person name="Yan T."/>
            <person name="Shi P."/>
            <person name="Liu M."/>
            <person name="Fu X."/>
            <person name="Pan Q."/>
            <person name="Wang Y."/>
            <person name="Lv Z."/>
            <person name="Lu X."/>
            <person name="Zhang F."/>
            <person name="Jiang W."/>
            <person name="Ma Y."/>
            <person name="Chen M."/>
            <person name="Hao X."/>
            <person name="Li L."/>
            <person name="Tang Y."/>
            <person name="Lv G."/>
            <person name="Zhou Y."/>
            <person name="Sun X."/>
            <person name="Brodelius P.E."/>
            <person name="Rose J.K.C."/>
            <person name="Tang K."/>
        </authorList>
    </citation>
    <scope>NUCLEOTIDE SEQUENCE [LARGE SCALE GENOMIC DNA]</scope>
    <source>
        <strain evidence="5">cv. Huhao1</strain>
        <tissue evidence="4">Leaf</tissue>
    </source>
</reference>
<dbReference type="Pfam" id="PF13963">
    <property type="entry name" value="Transpos_assoc"/>
    <property type="match status" value="1"/>
</dbReference>
<dbReference type="Pfam" id="PF13952">
    <property type="entry name" value="DUF4216"/>
    <property type="match status" value="1"/>
</dbReference>
<gene>
    <name evidence="4" type="ORF">CTI12_AA144570</name>
</gene>
<name>A0A2U1MUB5_ARTAN</name>
<dbReference type="Proteomes" id="UP000245207">
    <property type="component" value="Unassembled WGS sequence"/>
</dbReference>
<dbReference type="EMBL" id="PKPP01004338">
    <property type="protein sequence ID" value="PWA64853.1"/>
    <property type="molecule type" value="Genomic_DNA"/>
</dbReference>
<proteinExistence type="predicted"/>
<evidence type="ECO:0008006" key="6">
    <source>
        <dbReference type="Google" id="ProtNLM"/>
    </source>
</evidence>
<organism evidence="4 5">
    <name type="scientific">Artemisia annua</name>
    <name type="common">Sweet wormwood</name>
    <dbReference type="NCBI Taxonomy" id="35608"/>
    <lineage>
        <taxon>Eukaryota</taxon>
        <taxon>Viridiplantae</taxon>
        <taxon>Streptophyta</taxon>
        <taxon>Embryophyta</taxon>
        <taxon>Tracheophyta</taxon>
        <taxon>Spermatophyta</taxon>
        <taxon>Magnoliopsida</taxon>
        <taxon>eudicotyledons</taxon>
        <taxon>Gunneridae</taxon>
        <taxon>Pentapetalae</taxon>
        <taxon>asterids</taxon>
        <taxon>campanulids</taxon>
        <taxon>Asterales</taxon>
        <taxon>Asteraceae</taxon>
        <taxon>Asteroideae</taxon>
        <taxon>Anthemideae</taxon>
        <taxon>Artemisiinae</taxon>
        <taxon>Artemisia</taxon>
    </lineage>
</organism>
<sequence length="621" mass="72110">MTSSSARDWMYKIDTQAFYDGIDEFIKHADSFVRTRGISDGTINCPCTRCNHKVWKKNEQAKYDLYRYGFVPDYYVWSAHGEKYPQGTSQQAPRRSEAGTSQQVPRRSEAVDLIRNMVMDAAGPEFHFPDVHDLVPKIQNDEAPNPKAKRFYELLSKADQPLHKGCEKHSTLSAMSRLLSIKSDFNISQNCYDRIVQTFREFIPDSTLSSSNVNRAADILSIFKHSGRPSGNCKRRYLKDEEYDAAIFYVLQNCEEIQPFFKIFEAEMKVQIPNITNDHLRDVTQERFGGWLKDYAHDPHNQHLVSDQIKSIAIGPSRDRTTNTDVCVLGEEGEYYGRLIDIIELEYTVNKVVLFACEWFNPVKNEGWRIHNELGLVDINHKKKLLKYDPFIMAFQAHQVYFIQYPSLKRHKADWWAVCRTKARSTIVAPSQSIDSAYQENSISVPFIVTEHDEAQQLHDEEGDEQSSNEDRRIVIRVQGNAFIPSDIVTRSITSIWKARFTGAWDKWTSVPKEDICVWFDAFKARKKQTEKPEFMHISTWQTLCKRWKLPECIAESKRGPVTRQANIRLHTGGSVSNIEHTMRLKKVLKRDPSAAEVFERTHKRKNETFVNDEAFYHRLI</sequence>
<evidence type="ECO:0000259" key="3">
    <source>
        <dbReference type="Pfam" id="PF13963"/>
    </source>
</evidence>
<feature type="region of interest" description="Disordered" evidence="1">
    <location>
        <begin position="85"/>
        <end position="106"/>
    </location>
</feature>
<dbReference type="PANTHER" id="PTHR48258">
    <property type="entry name" value="DUF4218 DOMAIN-CONTAINING PROTEIN-RELATED"/>
    <property type="match status" value="1"/>
</dbReference>
<keyword evidence="5" id="KW-1185">Reference proteome</keyword>
<feature type="compositionally biased region" description="Polar residues" evidence="1">
    <location>
        <begin position="86"/>
        <end position="105"/>
    </location>
</feature>
<evidence type="ECO:0000259" key="2">
    <source>
        <dbReference type="Pfam" id="PF13952"/>
    </source>
</evidence>
<feature type="domain" description="DUF4216" evidence="2">
    <location>
        <begin position="343"/>
        <end position="418"/>
    </location>
</feature>
<comment type="caution">
    <text evidence="4">The sequence shown here is derived from an EMBL/GenBank/DDBJ whole genome shotgun (WGS) entry which is preliminary data.</text>
</comment>
<dbReference type="Pfam" id="PF03004">
    <property type="entry name" value="Transposase_24"/>
    <property type="match status" value="1"/>
</dbReference>
<dbReference type="OrthoDB" id="1071601at2759"/>
<dbReference type="InterPro" id="IPR004252">
    <property type="entry name" value="Probable_transposase_24"/>
</dbReference>